<keyword evidence="1" id="KW-0479">Metal-binding</keyword>
<dbReference type="GO" id="GO:0046872">
    <property type="term" value="F:metal ion binding"/>
    <property type="evidence" value="ECO:0007669"/>
    <property type="project" value="UniProtKB-KW"/>
</dbReference>
<dbReference type="InterPro" id="IPR015813">
    <property type="entry name" value="Pyrv/PenolPyrv_kinase-like_dom"/>
</dbReference>
<proteinExistence type="predicted"/>
<dbReference type="Gene3D" id="2.60.40.790">
    <property type="match status" value="1"/>
</dbReference>
<evidence type="ECO:0000256" key="4">
    <source>
        <dbReference type="SAM" id="MobiDB-lite"/>
    </source>
</evidence>
<dbReference type="InterPro" id="IPR040442">
    <property type="entry name" value="Pyrv_kinase-like_dom_sf"/>
</dbReference>
<dbReference type="PANTHER" id="PTHR46983:SF3">
    <property type="entry name" value="CHPADIPLOID STATE MAINTENANCE PROTEIN CHPA"/>
    <property type="match status" value="1"/>
</dbReference>
<dbReference type="OrthoDB" id="1898560at2759"/>
<sequence>MQASNRLQTALRSGRGVSFGAWQMLPGANHARIMARSGFDWICVDTEHGNIADAQMHEAVAAIAATGISPVVRIAANESWMVKRALDAGAHGIVVPLIYTVDDAKKLVESAKFPPLGKRGFGSPFSMASFGNLTQTDYLFQANDALVTIVQIETKEAFENVEEIAKIPGVDVLLVGPWDLGNNIGRPVRGDFHPDLVAAIERIRKAAVDNGKRAGIYSADGASAKKYAEQGFHMVRRAFFIILFPFAPLHFEGSIYCEIYYKTNMAQKCVHKGCGKVFTDPEEPCSYHPGPPEFHEGQKGWKCCKPRVLSFDEFLTIPPCTTGKHSTVDDTPAPEPAKDAPKVIPDTAPKHTPIAIGDAPTTLSAAGAHTPTPSTSPPPQSESDDPSLSIDSGATCRRRGCSAKYSPSTSRDDEKCVHHPGQPIFHEGSKGWSCCKRRVLEFDEFMKIVGCKEKMRHLFIGKGKKTEEEKVDSLRTDFYQTATSVMATLYLKKIDKGTAKVNFASPTTIELDLPTSDKKRFKETFNLYGPIDIEKSSFQIMGTKMDLNLAKADGTSWPVLRKDDKHTGEIIQIGRAKKA</sequence>
<dbReference type="PROSITE" id="PS51401">
    <property type="entry name" value="CHORD"/>
    <property type="match status" value="2"/>
</dbReference>
<dbReference type="InterPro" id="IPR039790">
    <property type="entry name" value="CHRD1"/>
</dbReference>
<feature type="domain" description="CHORD" evidence="6">
    <location>
        <begin position="396"/>
        <end position="457"/>
    </location>
</feature>
<feature type="region of interest" description="Disordered" evidence="4">
    <location>
        <begin position="322"/>
        <end position="394"/>
    </location>
</feature>
<dbReference type="EMBL" id="LGRN01000061">
    <property type="protein sequence ID" value="OJD17601.1"/>
    <property type="molecule type" value="Genomic_DNA"/>
</dbReference>
<dbReference type="PROSITE" id="PS51203">
    <property type="entry name" value="CS"/>
    <property type="match status" value="1"/>
</dbReference>
<name>A0A1J9PMD2_9EURO</name>
<keyword evidence="2" id="KW-0677">Repeat</keyword>
<comment type="caution">
    <text evidence="7">The sequence shown here is derived from an EMBL/GenBank/DDBJ whole genome shotgun (WGS) entry which is preliminary data.</text>
</comment>
<dbReference type="SUPFAM" id="SSF51621">
    <property type="entry name" value="Phosphoenolpyruvate/pyruvate domain"/>
    <property type="match status" value="1"/>
</dbReference>
<dbReference type="InterPro" id="IPR008978">
    <property type="entry name" value="HSP20-like_chaperone"/>
</dbReference>
<dbReference type="Pfam" id="PF04968">
    <property type="entry name" value="CHORD"/>
    <property type="match status" value="2"/>
</dbReference>
<evidence type="ECO:0000259" key="5">
    <source>
        <dbReference type="PROSITE" id="PS51203"/>
    </source>
</evidence>
<keyword evidence="8" id="KW-1185">Reference proteome</keyword>
<dbReference type="AlphaFoldDB" id="A0A1J9PMD2"/>
<dbReference type="Pfam" id="PF04969">
    <property type="entry name" value="CS"/>
    <property type="match status" value="1"/>
</dbReference>
<dbReference type="InterPro" id="IPR005000">
    <property type="entry name" value="Aldolase/citrate-lyase_domain"/>
</dbReference>
<evidence type="ECO:0000259" key="6">
    <source>
        <dbReference type="PROSITE" id="PS51401"/>
    </source>
</evidence>
<dbReference type="CDD" id="cd06466">
    <property type="entry name" value="p23_CS_SGT1_like"/>
    <property type="match status" value="1"/>
</dbReference>
<evidence type="ECO:0000313" key="7">
    <source>
        <dbReference type="EMBL" id="OJD17601.1"/>
    </source>
</evidence>
<dbReference type="Pfam" id="PF03328">
    <property type="entry name" value="HpcH_HpaI"/>
    <property type="match status" value="1"/>
</dbReference>
<feature type="domain" description="CS" evidence="5">
    <location>
        <begin position="471"/>
        <end position="561"/>
    </location>
</feature>
<evidence type="ECO:0000256" key="1">
    <source>
        <dbReference type="ARBA" id="ARBA00022723"/>
    </source>
</evidence>
<dbReference type="VEuPathDB" id="FungiDB:AJ78_02300"/>
<protein>
    <submittedName>
        <fullName evidence="7">Uncharacterized protein</fullName>
    </submittedName>
</protein>
<dbReference type="PANTHER" id="PTHR46983">
    <property type="entry name" value="CYSTEINE AND HISTIDINE-RICH DOMAIN-CONTAINING PROTEIN 1"/>
    <property type="match status" value="1"/>
</dbReference>
<evidence type="ECO:0000313" key="8">
    <source>
        <dbReference type="Proteomes" id="UP000182235"/>
    </source>
</evidence>
<dbReference type="SUPFAM" id="SSF49764">
    <property type="entry name" value="HSP20-like chaperones"/>
    <property type="match status" value="1"/>
</dbReference>
<gene>
    <name evidence="7" type="ORF">AJ78_02300</name>
</gene>
<feature type="domain" description="CHORD" evidence="6">
    <location>
        <begin position="269"/>
        <end position="325"/>
    </location>
</feature>
<evidence type="ECO:0000256" key="2">
    <source>
        <dbReference type="ARBA" id="ARBA00022737"/>
    </source>
</evidence>
<keyword evidence="3" id="KW-0862">Zinc</keyword>
<accession>A0A1J9PMD2</accession>
<dbReference type="InterPro" id="IPR007051">
    <property type="entry name" value="CHORD_dom"/>
</dbReference>
<reference evidence="7 8" key="1">
    <citation type="submission" date="2015-07" db="EMBL/GenBank/DDBJ databases">
        <title>Emmonsia species relationships and genome sequence.</title>
        <authorList>
            <consortium name="The Broad Institute Genomics Platform"/>
            <person name="Cuomo C.A."/>
            <person name="Munoz J.F."/>
            <person name="Imamovic A."/>
            <person name="Priest M.E."/>
            <person name="Young S."/>
            <person name="Clay O.K."/>
            <person name="McEwen J.G."/>
        </authorList>
    </citation>
    <scope>NUCLEOTIDE SEQUENCE [LARGE SCALE GENOMIC DNA]</scope>
    <source>
        <strain evidence="7 8">UAMH 9510</strain>
    </source>
</reference>
<dbReference type="STRING" id="1447872.A0A1J9PMD2"/>
<organism evidence="7 8">
    <name type="scientific">Emergomyces pasteurianus Ep9510</name>
    <dbReference type="NCBI Taxonomy" id="1447872"/>
    <lineage>
        <taxon>Eukaryota</taxon>
        <taxon>Fungi</taxon>
        <taxon>Dikarya</taxon>
        <taxon>Ascomycota</taxon>
        <taxon>Pezizomycotina</taxon>
        <taxon>Eurotiomycetes</taxon>
        <taxon>Eurotiomycetidae</taxon>
        <taxon>Onygenales</taxon>
        <taxon>Ajellomycetaceae</taxon>
        <taxon>Emergomyces</taxon>
    </lineage>
</organism>
<dbReference type="InterPro" id="IPR007052">
    <property type="entry name" value="CS_dom"/>
</dbReference>
<dbReference type="Proteomes" id="UP000182235">
    <property type="component" value="Unassembled WGS sequence"/>
</dbReference>
<dbReference type="Gene3D" id="4.10.1130.20">
    <property type="match status" value="2"/>
</dbReference>
<evidence type="ECO:0000256" key="3">
    <source>
        <dbReference type="ARBA" id="ARBA00022833"/>
    </source>
</evidence>
<dbReference type="GO" id="GO:0003824">
    <property type="term" value="F:catalytic activity"/>
    <property type="evidence" value="ECO:0007669"/>
    <property type="project" value="InterPro"/>
</dbReference>
<dbReference type="Gene3D" id="3.20.20.60">
    <property type="entry name" value="Phosphoenolpyruvate-binding domains"/>
    <property type="match status" value="1"/>
</dbReference>